<proteinExistence type="inferred from homology"/>
<dbReference type="Gene3D" id="3.90.600.10">
    <property type="entry name" value="Phosphoribosylglycinamide synthetase, C-terminal domain"/>
    <property type="match status" value="1"/>
</dbReference>
<dbReference type="GO" id="GO:0046872">
    <property type="term" value="F:metal ion binding"/>
    <property type="evidence" value="ECO:0007669"/>
    <property type="project" value="InterPro"/>
</dbReference>
<dbReference type="GO" id="GO:0004637">
    <property type="term" value="F:phosphoribosylamine-glycine ligase activity"/>
    <property type="evidence" value="ECO:0007669"/>
    <property type="project" value="UniProtKB-EC"/>
</dbReference>
<reference evidence="13" key="1">
    <citation type="submission" date="2023-10" db="EMBL/GenBank/DDBJ databases">
        <title>Whole Genome based description of the genera Actinobaculum and Actinotignum reveals a complex phylogenetic relationship within the species included in the genus Actinotignum.</title>
        <authorList>
            <person name="Jensen C.S."/>
            <person name="Dargis R."/>
            <person name="Kemp M."/>
            <person name="Christensen J.J."/>
        </authorList>
    </citation>
    <scope>NUCLEOTIDE SEQUENCE</scope>
    <source>
        <strain evidence="13">SLA_B511</strain>
    </source>
</reference>
<dbReference type="Proteomes" id="UP001281731">
    <property type="component" value="Unassembled WGS sequence"/>
</dbReference>
<dbReference type="GO" id="GO:0006164">
    <property type="term" value="P:purine nucleotide biosynthetic process"/>
    <property type="evidence" value="ECO:0007669"/>
    <property type="project" value="UniProtKB-KW"/>
</dbReference>
<evidence type="ECO:0000256" key="5">
    <source>
        <dbReference type="ARBA" id="ARBA00022741"/>
    </source>
</evidence>
<evidence type="ECO:0000256" key="8">
    <source>
        <dbReference type="ARBA" id="ARBA00038345"/>
    </source>
</evidence>
<accession>A0AAW9HTY8</accession>
<dbReference type="PANTHER" id="PTHR43472">
    <property type="entry name" value="PHOSPHORIBOSYLAMINE--GLYCINE LIGASE"/>
    <property type="match status" value="1"/>
</dbReference>
<dbReference type="EC" id="6.3.4.13" evidence="3"/>
<evidence type="ECO:0000256" key="10">
    <source>
        <dbReference type="ARBA" id="ARBA00042864"/>
    </source>
</evidence>
<dbReference type="PANTHER" id="PTHR43472:SF1">
    <property type="entry name" value="PHOSPHORIBOSYLAMINE--GLYCINE LIGASE, CHLOROPLASTIC"/>
    <property type="match status" value="1"/>
</dbReference>
<evidence type="ECO:0000256" key="9">
    <source>
        <dbReference type="ARBA" id="ARBA00042242"/>
    </source>
</evidence>
<dbReference type="Gene3D" id="3.30.1490.20">
    <property type="entry name" value="ATP-grasp fold, A domain"/>
    <property type="match status" value="1"/>
</dbReference>
<sequence>MDVVRTSPYPLVIKADGLALGKGVEIVDSFEEACASLDRMLRQRTFGDSGATVVMEEFLAGEELSLLCLVSHNRLIPLDLARDYKKAYKGDTGPNTGGVGAYSPYRVSPELHSALDDMCTQISAGLEADGYDYTGILFIGVMVVDGVPKVLEFNVRFGDLETEVLLARLTSDLAELLLSTIDGTVQEKDITWSEDFVVAVILTSLGYPGSYTKDEPITLPSSLRDGELLFHNGTSMVKKEVFDGSGTPTLVNSGGRVLTAMGKASTQAQARNIAYNLVSRIHCPALTYRTDIATSVD</sequence>
<dbReference type="RefSeq" id="WP_320756383.1">
    <property type="nucleotide sequence ID" value="NZ_JAWNGC010000002.1"/>
</dbReference>
<dbReference type="AlphaFoldDB" id="A0AAW9HTY8"/>
<evidence type="ECO:0000313" key="13">
    <source>
        <dbReference type="EMBL" id="MDY5154538.1"/>
    </source>
</evidence>
<dbReference type="InterPro" id="IPR020561">
    <property type="entry name" value="PRibGlycinamid_synth_ATP-grasp"/>
</dbReference>
<evidence type="ECO:0000256" key="7">
    <source>
        <dbReference type="ARBA" id="ARBA00022840"/>
    </source>
</evidence>
<dbReference type="Pfam" id="PF02843">
    <property type="entry name" value="GARS_C"/>
    <property type="match status" value="1"/>
</dbReference>
<dbReference type="SUPFAM" id="SSF51246">
    <property type="entry name" value="Rudiment single hybrid motif"/>
    <property type="match status" value="1"/>
</dbReference>
<dbReference type="InterPro" id="IPR011761">
    <property type="entry name" value="ATP-grasp"/>
</dbReference>
<dbReference type="GO" id="GO:0005524">
    <property type="term" value="F:ATP binding"/>
    <property type="evidence" value="ECO:0007669"/>
    <property type="project" value="UniProtKB-UniRule"/>
</dbReference>
<comment type="similarity">
    <text evidence="8">Belongs to the GARS family.</text>
</comment>
<keyword evidence="6" id="KW-0658">Purine biosynthesis</keyword>
<evidence type="ECO:0000256" key="1">
    <source>
        <dbReference type="ARBA" id="ARBA00001936"/>
    </source>
</evidence>
<evidence type="ECO:0000256" key="4">
    <source>
        <dbReference type="ARBA" id="ARBA00022598"/>
    </source>
</evidence>
<evidence type="ECO:0000313" key="14">
    <source>
        <dbReference type="Proteomes" id="UP001281731"/>
    </source>
</evidence>
<comment type="pathway">
    <text evidence="2">Purine metabolism; IMP biosynthesis via de novo pathway; N(1)-(5-phospho-D-ribosyl)glycinamide from 5-phospho-alpha-D-ribose 1-diphosphate: step 2/2.</text>
</comment>
<dbReference type="SUPFAM" id="SSF56059">
    <property type="entry name" value="Glutathione synthetase ATP-binding domain-like"/>
    <property type="match status" value="1"/>
</dbReference>
<dbReference type="PROSITE" id="PS50975">
    <property type="entry name" value="ATP_GRASP"/>
    <property type="match status" value="1"/>
</dbReference>
<keyword evidence="7 11" id="KW-0067">ATP-binding</keyword>
<evidence type="ECO:0000259" key="12">
    <source>
        <dbReference type="PROSITE" id="PS50975"/>
    </source>
</evidence>
<dbReference type="Gene3D" id="3.30.470.20">
    <property type="entry name" value="ATP-grasp fold, B domain"/>
    <property type="match status" value="1"/>
</dbReference>
<dbReference type="InterPro" id="IPR011054">
    <property type="entry name" value="Rudment_hybrid_motif"/>
</dbReference>
<dbReference type="GO" id="GO:0009113">
    <property type="term" value="P:purine nucleobase biosynthetic process"/>
    <property type="evidence" value="ECO:0007669"/>
    <property type="project" value="InterPro"/>
</dbReference>
<dbReference type="EMBL" id="JAWNGC010000002">
    <property type="protein sequence ID" value="MDY5154538.1"/>
    <property type="molecule type" value="Genomic_DNA"/>
</dbReference>
<dbReference type="SMART" id="SM01210">
    <property type="entry name" value="GARS_C"/>
    <property type="match status" value="1"/>
</dbReference>
<evidence type="ECO:0000256" key="3">
    <source>
        <dbReference type="ARBA" id="ARBA00013255"/>
    </source>
</evidence>
<dbReference type="InterPro" id="IPR013815">
    <property type="entry name" value="ATP_grasp_subdomain_1"/>
</dbReference>
<organism evidence="13 14">
    <name type="scientific">Actinotignum urinale</name>
    <dbReference type="NCBI Taxonomy" id="190146"/>
    <lineage>
        <taxon>Bacteria</taxon>
        <taxon>Bacillati</taxon>
        <taxon>Actinomycetota</taxon>
        <taxon>Actinomycetes</taxon>
        <taxon>Actinomycetales</taxon>
        <taxon>Actinomycetaceae</taxon>
        <taxon>Actinotignum</taxon>
    </lineage>
</organism>
<feature type="domain" description="ATP-grasp" evidence="12">
    <location>
        <begin position="9"/>
        <end position="182"/>
    </location>
</feature>
<evidence type="ECO:0000256" key="6">
    <source>
        <dbReference type="ARBA" id="ARBA00022755"/>
    </source>
</evidence>
<comment type="cofactor">
    <cofactor evidence="1">
        <name>Mn(2+)</name>
        <dbReference type="ChEBI" id="CHEBI:29035"/>
    </cofactor>
</comment>
<evidence type="ECO:0000256" key="11">
    <source>
        <dbReference type="PROSITE-ProRule" id="PRU00409"/>
    </source>
</evidence>
<dbReference type="InterPro" id="IPR000115">
    <property type="entry name" value="PRibGlycinamide_synth"/>
</dbReference>
<name>A0AAW9HTY8_9ACTO</name>
<dbReference type="InterPro" id="IPR037123">
    <property type="entry name" value="PRibGlycinamide_synth_C_sf"/>
</dbReference>
<dbReference type="InterPro" id="IPR020560">
    <property type="entry name" value="PRibGlycinamide_synth_C-dom"/>
</dbReference>
<gene>
    <name evidence="13" type="ORF">R6G80_02205</name>
</gene>
<comment type="caution">
    <text evidence="13">The sequence shown here is derived from an EMBL/GenBank/DDBJ whole genome shotgun (WGS) entry which is preliminary data.</text>
</comment>
<dbReference type="Pfam" id="PF01071">
    <property type="entry name" value="GARS_A"/>
    <property type="match status" value="1"/>
</dbReference>
<dbReference type="SMART" id="SM01209">
    <property type="entry name" value="GARS_A"/>
    <property type="match status" value="1"/>
</dbReference>
<protein>
    <recommendedName>
        <fullName evidence="3">phosphoribosylamine--glycine ligase</fullName>
        <ecNumber evidence="3">6.3.4.13</ecNumber>
    </recommendedName>
    <alternativeName>
        <fullName evidence="9">Glycinamide ribonucleotide synthetase</fullName>
    </alternativeName>
    <alternativeName>
        <fullName evidence="10">Phosphoribosylglycinamide synthetase</fullName>
    </alternativeName>
</protein>
<keyword evidence="4" id="KW-0436">Ligase</keyword>
<keyword evidence="5 11" id="KW-0547">Nucleotide-binding</keyword>
<evidence type="ECO:0000256" key="2">
    <source>
        <dbReference type="ARBA" id="ARBA00005174"/>
    </source>
</evidence>